<evidence type="ECO:0000313" key="5">
    <source>
        <dbReference type="EMBL" id="GHO60142.1"/>
    </source>
</evidence>
<name>A0ABQ3V598_9CHLR</name>
<evidence type="ECO:0000259" key="4">
    <source>
        <dbReference type="PROSITE" id="PS50110"/>
    </source>
</evidence>
<gene>
    <name evidence="5" type="ORF">KSB_86170</name>
</gene>
<dbReference type="InterPro" id="IPR001789">
    <property type="entry name" value="Sig_transdc_resp-reg_receiver"/>
</dbReference>
<dbReference type="PROSITE" id="PS50043">
    <property type="entry name" value="HTH_LUXR_2"/>
    <property type="match status" value="1"/>
</dbReference>
<dbReference type="InterPro" id="IPR051015">
    <property type="entry name" value="EvgA-like"/>
</dbReference>
<keyword evidence="6" id="KW-1185">Reference proteome</keyword>
<feature type="domain" description="HTH luxR-type" evidence="3">
    <location>
        <begin position="133"/>
        <end position="188"/>
    </location>
</feature>
<evidence type="ECO:0000256" key="1">
    <source>
        <dbReference type="ARBA" id="ARBA00023125"/>
    </source>
</evidence>
<dbReference type="GO" id="GO:0003677">
    <property type="term" value="F:DNA binding"/>
    <property type="evidence" value="ECO:0007669"/>
    <property type="project" value="UniProtKB-KW"/>
</dbReference>
<dbReference type="Pfam" id="PF00196">
    <property type="entry name" value="GerE"/>
    <property type="match status" value="1"/>
</dbReference>
<organism evidence="5 6">
    <name type="scientific">Ktedonobacter robiniae</name>
    <dbReference type="NCBI Taxonomy" id="2778365"/>
    <lineage>
        <taxon>Bacteria</taxon>
        <taxon>Bacillati</taxon>
        <taxon>Chloroflexota</taxon>
        <taxon>Ktedonobacteria</taxon>
        <taxon>Ktedonobacterales</taxon>
        <taxon>Ktedonobacteraceae</taxon>
        <taxon>Ktedonobacter</taxon>
    </lineage>
</organism>
<dbReference type="InterPro" id="IPR000792">
    <property type="entry name" value="Tscrpt_reg_LuxR_C"/>
</dbReference>
<comment type="caution">
    <text evidence="5">The sequence shown here is derived from an EMBL/GenBank/DDBJ whole genome shotgun (WGS) entry which is preliminary data.</text>
</comment>
<evidence type="ECO:0000259" key="3">
    <source>
        <dbReference type="PROSITE" id="PS50043"/>
    </source>
</evidence>
<dbReference type="SUPFAM" id="SSF52172">
    <property type="entry name" value="CheY-like"/>
    <property type="match status" value="1"/>
</dbReference>
<evidence type="ECO:0000313" key="6">
    <source>
        <dbReference type="Proteomes" id="UP000654345"/>
    </source>
</evidence>
<dbReference type="RefSeq" id="WP_201376311.1">
    <property type="nucleotide sequence ID" value="NZ_BNJG01000004.1"/>
</dbReference>
<dbReference type="EMBL" id="BNJG01000004">
    <property type="protein sequence ID" value="GHO60142.1"/>
    <property type="molecule type" value="Genomic_DNA"/>
</dbReference>
<keyword evidence="1 5" id="KW-0238">DNA-binding</keyword>
<dbReference type="Proteomes" id="UP000654345">
    <property type="component" value="Unassembled WGS sequence"/>
</dbReference>
<dbReference type="SMART" id="SM00421">
    <property type="entry name" value="HTH_LUXR"/>
    <property type="match status" value="1"/>
</dbReference>
<protein>
    <submittedName>
        <fullName evidence="5">DNA-binding response regulator</fullName>
    </submittedName>
</protein>
<comment type="caution">
    <text evidence="2">Lacks conserved residue(s) required for the propagation of feature annotation.</text>
</comment>
<dbReference type="Gene3D" id="3.40.50.2300">
    <property type="match status" value="1"/>
</dbReference>
<dbReference type="PRINTS" id="PR00038">
    <property type="entry name" value="HTHLUXR"/>
</dbReference>
<accession>A0ABQ3V598</accession>
<dbReference type="CDD" id="cd06170">
    <property type="entry name" value="LuxR_C_like"/>
    <property type="match status" value="1"/>
</dbReference>
<evidence type="ECO:0000256" key="2">
    <source>
        <dbReference type="PROSITE-ProRule" id="PRU00169"/>
    </source>
</evidence>
<dbReference type="InterPro" id="IPR016032">
    <property type="entry name" value="Sig_transdc_resp-reg_C-effctor"/>
</dbReference>
<sequence length="188" mass="20692">MTLSVLVAEAQDVLRAGLRAIFTGDCRVTRVDEVTTEKEAKQHLLANQFDLVVMNQSLLTDPSCLAKNVVLLAAEPDIAVLKEAYKCGALGYLSVNVSSELLKTMLHPAGHAFLIEPTLIPWVMEYILHQSVTMVRHDLLTPREREIVGLLREGVDRPSIAKQLSIAETTLKTHIKNISKKGNGAKTL</sequence>
<dbReference type="SUPFAM" id="SSF46894">
    <property type="entry name" value="C-terminal effector domain of the bipartite response regulators"/>
    <property type="match status" value="1"/>
</dbReference>
<dbReference type="PANTHER" id="PTHR45566">
    <property type="entry name" value="HTH-TYPE TRANSCRIPTIONAL REGULATOR YHJB-RELATED"/>
    <property type="match status" value="1"/>
</dbReference>
<dbReference type="PROSITE" id="PS50110">
    <property type="entry name" value="RESPONSE_REGULATORY"/>
    <property type="match status" value="1"/>
</dbReference>
<reference evidence="5 6" key="1">
    <citation type="journal article" date="2021" name="Int. J. Syst. Evol. Microbiol.">
        <title>Reticulibacter mediterranei gen. nov., sp. nov., within the new family Reticulibacteraceae fam. nov., and Ktedonospora formicarum gen. nov., sp. nov., Ktedonobacter robiniae sp. nov., Dictyobacter formicarum sp. nov. and Dictyobacter arantiisoli sp. nov., belonging to the class Ktedonobacteria.</title>
        <authorList>
            <person name="Yabe S."/>
            <person name="Zheng Y."/>
            <person name="Wang C.M."/>
            <person name="Sakai Y."/>
            <person name="Abe K."/>
            <person name="Yokota A."/>
            <person name="Donadio S."/>
            <person name="Cavaletti L."/>
            <person name="Monciardini P."/>
        </authorList>
    </citation>
    <scope>NUCLEOTIDE SEQUENCE [LARGE SCALE GENOMIC DNA]</scope>
    <source>
        <strain evidence="5 6">SOSP1-30</strain>
    </source>
</reference>
<dbReference type="PANTHER" id="PTHR45566:SF2">
    <property type="entry name" value="NARL SUBFAMILY"/>
    <property type="match status" value="1"/>
</dbReference>
<proteinExistence type="predicted"/>
<feature type="domain" description="Response regulatory" evidence="4">
    <location>
        <begin position="4"/>
        <end position="110"/>
    </location>
</feature>
<dbReference type="InterPro" id="IPR011006">
    <property type="entry name" value="CheY-like_superfamily"/>
</dbReference>